<dbReference type="SUPFAM" id="SSF46689">
    <property type="entry name" value="Homeodomain-like"/>
    <property type="match status" value="2"/>
</dbReference>
<dbReference type="RefSeq" id="WP_008513037.1">
    <property type="nucleotide sequence ID" value="NZ_CM001403.1"/>
</dbReference>
<dbReference type="GO" id="GO:0003700">
    <property type="term" value="F:DNA-binding transcription factor activity"/>
    <property type="evidence" value="ECO:0007669"/>
    <property type="project" value="InterPro"/>
</dbReference>
<dbReference type="PANTHER" id="PTHR43280:SF2">
    <property type="entry name" value="HTH-TYPE TRANSCRIPTIONAL REGULATOR EXSA"/>
    <property type="match status" value="1"/>
</dbReference>
<dbReference type="InterPro" id="IPR009057">
    <property type="entry name" value="Homeodomain-like_sf"/>
</dbReference>
<dbReference type="SMART" id="SM00342">
    <property type="entry name" value="HTH_ARAC"/>
    <property type="match status" value="1"/>
</dbReference>
<dbReference type="EMBL" id="CM001403">
    <property type="protein sequence ID" value="EHQ30950.1"/>
    <property type="molecule type" value="Genomic_DNA"/>
</dbReference>
<dbReference type="PROSITE" id="PS01124">
    <property type="entry name" value="HTH_ARAC_FAMILY_2"/>
    <property type="match status" value="1"/>
</dbReference>
<organism evidence="5 6">
    <name type="scientific">Mucilaginibacter paludis DSM 18603</name>
    <dbReference type="NCBI Taxonomy" id="714943"/>
    <lineage>
        <taxon>Bacteria</taxon>
        <taxon>Pseudomonadati</taxon>
        <taxon>Bacteroidota</taxon>
        <taxon>Sphingobacteriia</taxon>
        <taxon>Sphingobacteriales</taxon>
        <taxon>Sphingobacteriaceae</taxon>
        <taxon>Mucilaginibacter</taxon>
    </lineage>
</organism>
<evidence type="ECO:0000256" key="1">
    <source>
        <dbReference type="ARBA" id="ARBA00023015"/>
    </source>
</evidence>
<reference evidence="5" key="1">
    <citation type="submission" date="2011-09" db="EMBL/GenBank/DDBJ databases">
        <title>The permanent draft genome of Mucilaginibacter paludis DSM 18603.</title>
        <authorList>
            <consortium name="US DOE Joint Genome Institute (JGI-PGF)"/>
            <person name="Lucas S."/>
            <person name="Han J."/>
            <person name="Lapidus A."/>
            <person name="Bruce D."/>
            <person name="Goodwin L."/>
            <person name="Pitluck S."/>
            <person name="Peters L."/>
            <person name="Kyrpides N."/>
            <person name="Mavromatis K."/>
            <person name="Ivanova N."/>
            <person name="Mikhailova N."/>
            <person name="Held B."/>
            <person name="Detter J.C."/>
            <person name="Tapia R."/>
            <person name="Han C."/>
            <person name="Land M."/>
            <person name="Hauser L."/>
            <person name="Markowitz V."/>
            <person name="Cheng J.-F."/>
            <person name="Hugenholtz P."/>
            <person name="Woyke T."/>
            <person name="Wu D."/>
            <person name="Tindall B."/>
            <person name="Brambilla E."/>
            <person name="Klenk H.-P."/>
            <person name="Eisen J.A."/>
        </authorList>
    </citation>
    <scope>NUCLEOTIDE SEQUENCE [LARGE SCALE GENOMIC DNA]</scope>
    <source>
        <strain evidence="5">DSM 18603</strain>
    </source>
</reference>
<protein>
    <submittedName>
        <fullName evidence="5">Transcriptional regulator, AraC family</fullName>
    </submittedName>
</protein>
<keyword evidence="3" id="KW-0804">Transcription</keyword>
<dbReference type="eggNOG" id="COG2207">
    <property type="taxonomic scope" value="Bacteria"/>
</dbReference>
<evidence type="ECO:0000313" key="5">
    <source>
        <dbReference type="EMBL" id="EHQ30950.1"/>
    </source>
</evidence>
<dbReference type="AlphaFoldDB" id="H1Y405"/>
<dbReference type="STRING" id="714943.Mucpa_6901"/>
<proteinExistence type="predicted"/>
<dbReference type="Proteomes" id="UP000002774">
    <property type="component" value="Chromosome"/>
</dbReference>
<keyword evidence="2" id="KW-0238">DNA-binding</keyword>
<evidence type="ECO:0000256" key="2">
    <source>
        <dbReference type="ARBA" id="ARBA00023125"/>
    </source>
</evidence>
<keyword evidence="6" id="KW-1185">Reference proteome</keyword>
<accession>H1Y405</accession>
<dbReference type="Pfam" id="PF12833">
    <property type="entry name" value="HTH_18"/>
    <property type="match status" value="1"/>
</dbReference>
<dbReference type="InterPro" id="IPR018060">
    <property type="entry name" value="HTH_AraC"/>
</dbReference>
<dbReference type="OrthoDB" id="771407at2"/>
<dbReference type="HOGENOM" id="CLU_072298_0_0_10"/>
<evidence type="ECO:0000259" key="4">
    <source>
        <dbReference type="PROSITE" id="PS01124"/>
    </source>
</evidence>
<sequence>METLVKYIFPNGMLSAKDVTGNLPKGCRLPVSYARASLCQLPEGGMLIQHYTHLLFNIEVLEFNLDRDLKAEYELNFPSVFLFCMLQGAIKFYTIEGKPIYEAIGDICYGTFNQVARYRYALGPGIHRVFFMIPNTELIHSHPDEYPELLELLNNMKKGFDRYGHMPECPLTGRIFQLMLSLLTYRPQAGEDIEIKLLEKGKALLLEYHRMVSLMQSQPAYRVKYYLDRNYRDSKLSNDSIAREFKISKRSLTRLFKATFRIGPYAYLIDTRLEAAKRLLSEQKLPVNQVYKAVGYKDLRSFRGQFKEKFGISPSQCY</sequence>
<evidence type="ECO:0000313" key="6">
    <source>
        <dbReference type="Proteomes" id="UP000002774"/>
    </source>
</evidence>
<gene>
    <name evidence="5" type="ORF">Mucpa_6901</name>
</gene>
<dbReference type="GO" id="GO:0043565">
    <property type="term" value="F:sequence-specific DNA binding"/>
    <property type="evidence" value="ECO:0007669"/>
    <property type="project" value="InterPro"/>
</dbReference>
<keyword evidence="1" id="KW-0805">Transcription regulation</keyword>
<feature type="domain" description="HTH araC/xylS-type" evidence="4">
    <location>
        <begin position="221"/>
        <end position="318"/>
    </location>
</feature>
<dbReference type="PANTHER" id="PTHR43280">
    <property type="entry name" value="ARAC-FAMILY TRANSCRIPTIONAL REGULATOR"/>
    <property type="match status" value="1"/>
</dbReference>
<evidence type="ECO:0000256" key="3">
    <source>
        <dbReference type="ARBA" id="ARBA00023163"/>
    </source>
</evidence>
<dbReference type="Gene3D" id="1.10.10.60">
    <property type="entry name" value="Homeodomain-like"/>
    <property type="match status" value="1"/>
</dbReference>
<name>H1Y405_9SPHI</name>